<evidence type="ECO:0000256" key="1">
    <source>
        <dbReference type="SAM" id="Phobius"/>
    </source>
</evidence>
<accession>A0A316HJ38</accession>
<evidence type="ECO:0000313" key="2">
    <source>
        <dbReference type="EMBL" id="PWK80327.1"/>
    </source>
</evidence>
<gene>
    <name evidence="2" type="ORF">LX99_00792</name>
</gene>
<keyword evidence="1" id="KW-0472">Membrane</keyword>
<keyword evidence="1" id="KW-1133">Transmembrane helix</keyword>
<proteinExistence type="predicted"/>
<dbReference type="EMBL" id="QGHA01000001">
    <property type="protein sequence ID" value="PWK80327.1"/>
    <property type="molecule type" value="Genomic_DNA"/>
</dbReference>
<reference evidence="2 3" key="1">
    <citation type="submission" date="2018-05" db="EMBL/GenBank/DDBJ databases">
        <title>Genomic Encyclopedia of Archaeal and Bacterial Type Strains, Phase II (KMG-II): from individual species to whole genera.</title>
        <authorList>
            <person name="Goeker M."/>
        </authorList>
    </citation>
    <scope>NUCLEOTIDE SEQUENCE [LARGE SCALE GENOMIC DNA]</scope>
    <source>
        <strain evidence="2 3">DSM 19975</strain>
    </source>
</reference>
<keyword evidence="3" id="KW-1185">Reference proteome</keyword>
<sequence>MRKVLTEAGIFLLNLATIFIFQILSPFVIFFLYGEGVSADKQYQRWPIIFAAIQILIVVILYANKVLYKRKLSLILSITTIVAFCLYFICNSI</sequence>
<name>A0A316HJ38_9SPHI</name>
<keyword evidence="1" id="KW-0812">Transmembrane</keyword>
<feature type="transmembrane region" description="Helical" evidence="1">
    <location>
        <begin position="72"/>
        <end position="89"/>
    </location>
</feature>
<protein>
    <submittedName>
        <fullName evidence="2">Uncharacterized protein</fullName>
    </submittedName>
</protein>
<feature type="transmembrane region" description="Helical" evidence="1">
    <location>
        <begin position="12"/>
        <end position="33"/>
    </location>
</feature>
<feature type="transmembrane region" description="Helical" evidence="1">
    <location>
        <begin position="45"/>
        <end position="63"/>
    </location>
</feature>
<comment type="caution">
    <text evidence="2">The sequence shown here is derived from an EMBL/GenBank/DDBJ whole genome shotgun (WGS) entry which is preliminary data.</text>
</comment>
<organism evidence="2 3">
    <name type="scientific">Mucilaginibacter oryzae</name>
    <dbReference type="NCBI Taxonomy" id="468058"/>
    <lineage>
        <taxon>Bacteria</taxon>
        <taxon>Pseudomonadati</taxon>
        <taxon>Bacteroidota</taxon>
        <taxon>Sphingobacteriia</taxon>
        <taxon>Sphingobacteriales</taxon>
        <taxon>Sphingobacteriaceae</taxon>
        <taxon>Mucilaginibacter</taxon>
    </lineage>
</organism>
<dbReference type="AlphaFoldDB" id="A0A316HJ38"/>
<dbReference type="Proteomes" id="UP000245678">
    <property type="component" value="Unassembled WGS sequence"/>
</dbReference>
<evidence type="ECO:0000313" key="3">
    <source>
        <dbReference type="Proteomes" id="UP000245678"/>
    </source>
</evidence>